<feature type="compositionally biased region" description="Basic and acidic residues" evidence="1">
    <location>
        <begin position="76"/>
        <end position="89"/>
    </location>
</feature>
<evidence type="ECO:0000313" key="3">
    <source>
        <dbReference type="Proteomes" id="UP000233551"/>
    </source>
</evidence>
<feature type="region of interest" description="Disordered" evidence="1">
    <location>
        <begin position="28"/>
        <end position="92"/>
    </location>
</feature>
<accession>A0A2I0IYG0</accession>
<proteinExistence type="predicted"/>
<sequence length="262" mass="28387">MAKESCDSIDSRRIGRAPGSLRIGCKGGALGRRVGPSVRRSGPRPWVGPNARELGRRRARWAGRRSWAESAGETGRGFRAEPEAKRNGSDRLGWTGQSGLGRICWAGPAQTKRWAEPVRRRTLEKTKMGGEEESGDRGQRFLPLSAAATARGGAGDGGDYRLGYAVLGRGVTRIGKVGVERIFEFFGAISRFSGKGFLSLIAGNRAELRGVNGGLLCRSVSQVDSRGKSSVGSSRERESVLLRESRSRVFSRGVELEREGKR</sequence>
<dbReference type="AlphaFoldDB" id="A0A2I0IYG0"/>
<name>A0A2I0IYG0_PUNGR</name>
<protein>
    <submittedName>
        <fullName evidence="2">Uncharacterized protein</fullName>
    </submittedName>
</protein>
<evidence type="ECO:0000313" key="2">
    <source>
        <dbReference type="EMBL" id="PKI49038.1"/>
    </source>
</evidence>
<keyword evidence="3" id="KW-1185">Reference proteome</keyword>
<feature type="compositionally biased region" description="Basic and acidic residues" evidence="1">
    <location>
        <begin position="1"/>
        <end position="13"/>
    </location>
</feature>
<dbReference type="Proteomes" id="UP000233551">
    <property type="component" value="Unassembled WGS sequence"/>
</dbReference>
<gene>
    <name evidence="2" type="ORF">CRG98_030625</name>
</gene>
<reference evidence="2 3" key="1">
    <citation type="submission" date="2017-11" db="EMBL/GenBank/DDBJ databases">
        <title>De-novo sequencing of pomegranate (Punica granatum L.) genome.</title>
        <authorList>
            <person name="Akparov Z."/>
            <person name="Amiraslanov A."/>
            <person name="Hajiyeva S."/>
            <person name="Abbasov M."/>
            <person name="Kaur K."/>
            <person name="Hamwieh A."/>
            <person name="Solovyev V."/>
            <person name="Salamov A."/>
            <person name="Braich B."/>
            <person name="Kosarev P."/>
            <person name="Mahmoud A."/>
            <person name="Hajiyev E."/>
            <person name="Babayeva S."/>
            <person name="Izzatullayeva V."/>
            <person name="Mammadov A."/>
            <person name="Mammadov A."/>
            <person name="Sharifova S."/>
            <person name="Ojaghi J."/>
            <person name="Eynullazada K."/>
            <person name="Bayramov B."/>
            <person name="Abdulazimova A."/>
            <person name="Shahmuradov I."/>
        </authorList>
    </citation>
    <scope>NUCLEOTIDE SEQUENCE [LARGE SCALE GENOMIC DNA]</scope>
    <source>
        <strain evidence="3">cv. AG2017</strain>
        <tissue evidence="2">Leaf</tissue>
    </source>
</reference>
<feature type="region of interest" description="Disordered" evidence="1">
    <location>
        <begin position="1"/>
        <end position="20"/>
    </location>
</feature>
<evidence type="ECO:0000256" key="1">
    <source>
        <dbReference type="SAM" id="MobiDB-lite"/>
    </source>
</evidence>
<feature type="compositionally biased region" description="Low complexity" evidence="1">
    <location>
        <begin position="31"/>
        <end position="45"/>
    </location>
</feature>
<organism evidence="2 3">
    <name type="scientific">Punica granatum</name>
    <name type="common">Pomegranate</name>
    <dbReference type="NCBI Taxonomy" id="22663"/>
    <lineage>
        <taxon>Eukaryota</taxon>
        <taxon>Viridiplantae</taxon>
        <taxon>Streptophyta</taxon>
        <taxon>Embryophyta</taxon>
        <taxon>Tracheophyta</taxon>
        <taxon>Spermatophyta</taxon>
        <taxon>Magnoliopsida</taxon>
        <taxon>eudicotyledons</taxon>
        <taxon>Gunneridae</taxon>
        <taxon>Pentapetalae</taxon>
        <taxon>rosids</taxon>
        <taxon>malvids</taxon>
        <taxon>Myrtales</taxon>
        <taxon>Lythraceae</taxon>
        <taxon>Punica</taxon>
    </lineage>
</organism>
<comment type="caution">
    <text evidence="2">The sequence shown here is derived from an EMBL/GenBank/DDBJ whole genome shotgun (WGS) entry which is preliminary data.</text>
</comment>
<dbReference type="EMBL" id="PGOL01002298">
    <property type="protein sequence ID" value="PKI49038.1"/>
    <property type="molecule type" value="Genomic_DNA"/>
</dbReference>